<dbReference type="OMA" id="SCERTAK"/>
<comment type="catalytic activity">
    <reaction evidence="4">
        <text>[protein]-peptidylproline (omega=180) = [protein]-peptidylproline (omega=0)</text>
        <dbReference type="Rhea" id="RHEA:16237"/>
        <dbReference type="Rhea" id="RHEA-COMP:10747"/>
        <dbReference type="Rhea" id="RHEA-COMP:10748"/>
        <dbReference type="ChEBI" id="CHEBI:83833"/>
        <dbReference type="ChEBI" id="CHEBI:83834"/>
        <dbReference type="EC" id="5.2.1.8"/>
    </reaction>
</comment>
<dbReference type="InterPro" id="IPR046357">
    <property type="entry name" value="PPIase_dom_sf"/>
</dbReference>
<sequence>MLKTLKSHFIFYFEIFFFFYIFGLSLRSVWAAEEELEGEVKTEVLFKPEECSQRSKRGDLINAHYDGYLAKDGSQFYCSRTEKDGHPQWFVLGVGQVIKGLDIGMMDMCPGEKRKITVPSALAFGEQGKGKSMQEVVGLMIIYFPQGW</sequence>
<accession>A0A3Q0RBQ2</accession>
<evidence type="ECO:0000313" key="7">
    <source>
        <dbReference type="Proteomes" id="UP000261340"/>
    </source>
</evidence>
<keyword evidence="2" id="KW-0677">Repeat</keyword>
<dbReference type="Gene3D" id="3.10.50.40">
    <property type="match status" value="1"/>
</dbReference>
<keyword evidence="7" id="KW-1185">Reference proteome</keyword>
<dbReference type="AlphaFoldDB" id="A0A3Q0RBQ2"/>
<keyword evidence="1" id="KW-0732">Signal</keyword>
<evidence type="ECO:0000313" key="6">
    <source>
        <dbReference type="Ensembl" id="ENSACIP00000008031.1"/>
    </source>
</evidence>
<evidence type="ECO:0000256" key="1">
    <source>
        <dbReference type="ARBA" id="ARBA00022729"/>
    </source>
</evidence>
<proteinExistence type="predicted"/>
<keyword evidence="4" id="KW-0697">Rotamase</keyword>
<evidence type="ECO:0000256" key="4">
    <source>
        <dbReference type="PROSITE-ProRule" id="PRU00277"/>
    </source>
</evidence>
<dbReference type="InterPro" id="IPR001179">
    <property type="entry name" value="PPIase_FKBP_dom"/>
</dbReference>
<dbReference type="GO" id="GO:0003755">
    <property type="term" value="F:peptidyl-prolyl cis-trans isomerase activity"/>
    <property type="evidence" value="ECO:0007669"/>
    <property type="project" value="UniProtKB-KW"/>
</dbReference>
<dbReference type="Proteomes" id="UP000261340">
    <property type="component" value="Unplaced"/>
</dbReference>
<feature type="domain" description="PPIase FKBP-type" evidence="5">
    <location>
        <begin position="58"/>
        <end position="148"/>
    </location>
</feature>
<dbReference type="Pfam" id="PF00254">
    <property type="entry name" value="FKBP_C"/>
    <property type="match status" value="1"/>
</dbReference>
<dbReference type="GeneTree" id="ENSGT00940000159964"/>
<keyword evidence="3" id="KW-0325">Glycoprotein</keyword>
<evidence type="ECO:0000256" key="2">
    <source>
        <dbReference type="ARBA" id="ARBA00022737"/>
    </source>
</evidence>
<dbReference type="EC" id="5.2.1.8" evidence="4"/>
<reference evidence="6" key="2">
    <citation type="submission" date="2025-09" db="UniProtKB">
        <authorList>
            <consortium name="Ensembl"/>
        </authorList>
    </citation>
    <scope>IDENTIFICATION</scope>
</reference>
<evidence type="ECO:0000259" key="5">
    <source>
        <dbReference type="PROSITE" id="PS50059"/>
    </source>
</evidence>
<reference evidence="6" key="1">
    <citation type="submission" date="2025-08" db="UniProtKB">
        <authorList>
            <consortium name="Ensembl"/>
        </authorList>
    </citation>
    <scope>IDENTIFICATION</scope>
</reference>
<dbReference type="PROSITE" id="PS50059">
    <property type="entry name" value="FKBP_PPIASE"/>
    <property type="match status" value="1"/>
</dbReference>
<dbReference type="PANTHER" id="PTHR46222:SF2">
    <property type="entry name" value="PEPTIDYL-PROLYL CIS-TRANS ISOMERASE FKBP7"/>
    <property type="match status" value="1"/>
</dbReference>
<organism evidence="6 7">
    <name type="scientific">Amphilophus citrinellus</name>
    <name type="common">Midas cichlid</name>
    <name type="synonym">Cichlasoma citrinellum</name>
    <dbReference type="NCBI Taxonomy" id="61819"/>
    <lineage>
        <taxon>Eukaryota</taxon>
        <taxon>Metazoa</taxon>
        <taxon>Chordata</taxon>
        <taxon>Craniata</taxon>
        <taxon>Vertebrata</taxon>
        <taxon>Euteleostomi</taxon>
        <taxon>Actinopterygii</taxon>
        <taxon>Neopterygii</taxon>
        <taxon>Teleostei</taxon>
        <taxon>Neoteleostei</taxon>
        <taxon>Acanthomorphata</taxon>
        <taxon>Ovalentaria</taxon>
        <taxon>Cichlomorphae</taxon>
        <taxon>Cichliformes</taxon>
        <taxon>Cichlidae</taxon>
        <taxon>New World cichlids</taxon>
        <taxon>Cichlasomatinae</taxon>
        <taxon>Heroini</taxon>
        <taxon>Amphilophus</taxon>
    </lineage>
</organism>
<name>A0A3Q0RBQ2_AMPCI</name>
<evidence type="ECO:0000256" key="3">
    <source>
        <dbReference type="ARBA" id="ARBA00023180"/>
    </source>
</evidence>
<protein>
    <recommendedName>
        <fullName evidence="4">peptidylprolyl isomerase</fullName>
        <ecNumber evidence="4">5.2.1.8</ecNumber>
    </recommendedName>
</protein>
<keyword evidence="4" id="KW-0413">Isomerase</keyword>
<dbReference type="PANTHER" id="PTHR46222">
    <property type="entry name" value="PEPTIDYL-PROLYL CIS-TRANS ISOMERASE FKBP7/14"/>
    <property type="match status" value="1"/>
</dbReference>
<dbReference type="InterPro" id="IPR052273">
    <property type="entry name" value="PPIase_FKBP"/>
</dbReference>
<dbReference type="SUPFAM" id="SSF54534">
    <property type="entry name" value="FKBP-like"/>
    <property type="match status" value="1"/>
</dbReference>
<dbReference type="STRING" id="61819.ENSACIP00000008031"/>
<dbReference type="Ensembl" id="ENSACIT00000008269.1">
    <property type="protein sequence ID" value="ENSACIP00000008031.1"/>
    <property type="gene ID" value="ENSACIG00000006305.1"/>
</dbReference>